<evidence type="ECO:0008006" key="4">
    <source>
        <dbReference type="Google" id="ProtNLM"/>
    </source>
</evidence>
<comment type="caution">
    <text evidence="2">The sequence shown here is derived from an EMBL/GenBank/DDBJ whole genome shotgun (WGS) entry which is preliminary data.</text>
</comment>
<feature type="transmembrane region" description="Helical" evidence="1">
    <location>
        <begin position="148"/>
        <end position="165"/>
    </location>
</feature>
<proteinExistence type="predicted"/>
<keyword evidence="1" id="KW-0812">Transmembrane</keyword>
<protein>
    <recommendedName>
        <fullName evidence="4">ABC-2 transporter permease</fullName>
    </recommendedName>
</protein>
<evidence type="ECO:0000256" key="1">
    <source>
        <dbReference type="SAM" id="Phobius"/>
    </source>
</evidence>
<accession>A0A7X3MF38</accession>
<evidence type="ECO:0000313" key="3">
    <source>
        <dbReference type="Proteomes" id="UP000460412"/>
    </source>
</evidence>
<dbReference type="RefSeq" id="WP_159750535.1">
    <property type="nucleotide sequence ID" value="NZ_CASZNZ010000036.1"/>
</dbReference>
<dbReference type="AlphaFoldDB" id="A0A7X3MF38"/>
<keyword evidence="1" id="KW-0472">Membrane</keyword>
<dbReference type="Proteomes" id="UP000460412">
    <property type="component" value="Unassembled WGS sequence"/>
</dbReference>
<dbReference type="Pfam" id="PF13346">
    <property type="entry name" value="ABC2_membrane_5"/>
    <property type="match status" value="1"/>
</dbReference>
<keyword evidence="3" id="KW-1185">Reference proteome</keyword>
<sequence>MKGLFMKDFGLLKGQKQFFAVIVVMTVIFMTAYTNFAFIISYITIMIGIMTLTTISYDEFENGMGYLFTLPVSRREYVGEKYLFSIITTLPGLAAVSVFSLVVSRSRGIHFSVGEWILSVVISFLLVTVILSILIPLQLKFGADKSRVAMMILWGVGIITVYLGIKICEASGIDWKTAINWVYRLEPIKALAGITVICGIIMVISYLCSLRFLENREF</sequence>
<dbReference type="InterPro" id="IPR025699">
    <property type="entry name" value="ABC2_memb-like"/>
</dbReference>
<organism evidence="2 3">
    <name type="scientific">Sporofaciens musculi</name>
    <dbReference type="NCBI Taxonomy" id="2681861"/>
    <lineage>
        <taxon>Bacteria</taxon>
        <taxon>Bacillati</taxon>
        <taxon>Bacillota</taxon>
        <taxon>Clostridia</taxon>
        <taxon>Lachnospirales</taxon>
        <taxon>Lachnospiraceae</taxon>
        <taxon>Sporofaciens</taxon>
    </lineage>
</organism>
<evidence type="ECO:0000313" key="2">
    <source>
        <dbReference type="EMBL" id="MXP75233.1"/>
    </source>
</evidence>
<feature type="transmembrane region" description="Helical" evidence="1">
    <location>
        <begin position="116"/>
        <end position="136"/>
    </location>
</feature>
<feature type="transmembrane region" description="Helical" evidence="1">
    <location>
        <begin position="190"/>
        <end position="213"/>
    </location>
</feature>
<feature type="transmembrane region" description="Helical" evidence="1">
    <location>
        <begin position="82"/>
        <end position="104"/>
    </location>
</feature>
<keyword evidence="1" id="KW-1133">Transmembrane helix</keyword>
<gene>
    <name evidence="2" type="ORF">GN277_07505</name>
</gene>
<name>A0A7X3MF38_9FIRM</name>
<feature type="transmembrane region" description="Helical" evidence="1">
    <location>
        <begin position="20"/>
        <end position="45"/>
    </location>
</feature>
<reference evidence="2 3" key="1">
    <citation type="submission" date="2019-12" db="EMBL/GenBank/DDBJ databases">
        <title>Sporaefaciens musculi gen. nov., sp. nov., a novel bacterium isolated from the caecum of an obese mouse.</title>
        <authorList>
            <person name="Rasmussen T.S."/>
            <person name="Streidl T."/>
            <person name="Hitch T.C.A."/>
            <person name="Wortmann E."/>
            <person name="Deptula P."/>
            <person name="Hansen M."/>
            <person name="Nielsen D.S."/>
            <person name="Clavel T."/>
            <person name="Vogensen F.K."/>
        </authorList>
    </citation>
    <scope>NUCLEOTIDE SEQUENCE [LARGE SCALE GENOMIC DNA]</scope>
    <source>
        <strain evidence="2 3">WCA-9-b2</strain>
    </source>
</reference>
<dbReference type="EMBL" id="WUQX01000001">
    <property type="protein sequence ID" value="MXP75233.1"/>
    <property type="molecule type" value="Genomic_DNA"/>
</dbReference>